<proteinExistence type="predicted"/>
<feature type="coiled-coil region" evidence="1">
    <location>
        <begin position="13"/>
        <end position="40"/>
    </location>
</feature>
<dbReference type="Proteomes" id="UP000190831">
    <property type="component" value="Chromosome B"/>
</dbReference>
<dbReference type="OrthoDB" id="4033270at2759"/>
<name>A0A1G4M7H3_LACFM</name>
<dbReference type="AlphaFoldDB" id="A0A1G4M7H3"/>
<protein>
    <submittedName>
        <fullName evidence="2">LAFE_0B01772g1_1</fullName>
    </submittedName>
</protein>
<reference evidence="3" key="1">
    <citation type="submission" date="2016-03" db="EMBL/GenBank/DDBJ databases">
        <authorList>
            <person name="Devillers H."/>
        </authorList>
    </citation>
    <scope>NUCLEOTIDE SEQUENCE [LARGE SCALE GENOMIC DNA]</scope>
</reference>
<accession>A0A1G4M7H3</accession>
<dbReference type="STRING" id="4955.A0A1G4M7H3"/>
<dbReference type="InterPro" id="IPR020366">
    <property type="entry name" value="Ies5"/>
</dbReference>
<sequence>MTIQPDTKLSKEYTKLLSRREELSKQETSLKREYTTLLRKMVSLMTVLQELEDVDALADQSFSPVLLSKIPELEEYQHMLLQLDGMDSERIEIPDNLAESYSLYRNSSMLYKDA</sequence>
<dbReference type="GO" id="GO:0031011">
    <property type="term" value="C:Ino80 complex"/>
    <property type="evidence" value="ECO:0007669"/>
    <property type="project" value="InterPro"/>
</dbReference>
<dbReference type="EMBL" id="LT598489">
    <property type="protein sequence ID" value="SCV99754.1"/>
    <property type="molecule type" value="Genomic_DNA"/>
</dbReference>
<gene>
    <name evidence="2" type="ORF">LAFE_0B01772G</name>
</gene>
<keyword evidence="3" id="KW-1185">Reference proteome</keyword>
<organism evidence="2 3">
    <name type="scientific">Lachancea fermentati</name>
    <name type="common">Zygosaccharomyces fermentati</name>
    <dbReference type="NCBI Taxonomy" id="4955"/>
    <lineage>
        <taxon>Eukaryota</taxon>
        <taxon>Fungi</taxon>
        <taxon>Dikarya</taxon>
        <taxon>Ascomycota</taxon>
        <taxon>Saccharomycotina</taxon>
        <taxon>Saccharomycetes</taxon>
        <taxon>Saccharomycetales</taxon>
        <taxon>Saccharomycetaceae</taxon>
        <taxon>Lachancea</taxon>
    </lineage>
</organism>
<evidence type="ECO:0000313" key="3">
    <source>
        <dbReference type="Proteomes" id="UP000190831"/>
    </source>
</evidence>
<dbReference type="OMA" id="HSYELFR"/>
<keyword evidence="1" id="KW-0175">Coiled coil</keyword>
<evidence type="ECO:0000313" key="2">
    <source>
        <dbReference type="EMBL" id="SCV99754.1"/>
    </source>
</evidence>
<evidence type="ECO:0000256" key="1">
    <source>
        <dbReference type="SAM" id="Coils"/>
    </source>
</evidence>
<dbReference type="Pfam" id="PF17335">
    <property type="entry name" value="IES5"/>
    <property type="match status" value="1"/>
</dbReference>